<proteinExistence type="inferred from homology"/>
<comment type="catalytic activity">
    <reaction evidence="11">
        <text>O-phospho-L-serine + 2-oxoglutarate = 3-phosphooxypyruvate + L-glutamate</text>
        <dbReference type="Rhea" id="RHEA:14329"/>
        <dbReference type="ChEBI" id="CHEBI:16810"/>
        <dbReference type="ChEBI" id="CHEBI:18110"/>
        <dbReference type="ChEBI" id="CHEBI:29985"/>
        <dbReference type="ChEBI" id="CHEBI:57524"/>
        <dbReference type="EC" id="2.6.1.52"/>
    </reaction>
</comment>
<dbReference type="GO" id="GO:0019265">
    <property type="term" value="P:glycine biosynthetic process, by transamination of glyoxylate"/>
    <property type="evidence" value="ECO:0007669"/>
    <property type="project" value="TreeGrafter"/>
</dbReference>
<accession>A0A0N1F7A5</accession>
<dbReference type="InterPro" id="IPR015422">
    <property type="entry name" value="PyrdxlP-dep_Trfase_small"/>
</dbReference>
<dbReference type="InterPro" id="IPR015424">
    <property type="entry name" value="PyrdxlP-dep_Trfase"/>
</dbReference>
<evidence type="ECO:0000256" key="1">
    <source>
        <dbReference type="ARBA" id="ARBA00001933"/>
    </source>
</evidence>
<evidence type="ECO:0000256" key="7">
    <source>
        <dbReference type="ARBA" id="ARBA00022605"/>
    </source>
</evidence>
<gene>
    <name evidence="12" type="ORF">AE618_05470</name>
</gene>
<comment type="pathway">
    <text evidence="2">Amino-acid biosynthesis; L-serine biosynthesis; L-serine from 3-phospho-D-glycerate: step 2/3.</text>
</comment>
<dbReference type="OrthoDB" id="9772439at2"/>
<evidence type="ECO:0000256" key="8">
    <source>
        <dbReference type="ARBA" id="ARBA00022679"/>
    </source>
</evidence>
<name>A0A0N1F7A5_9HYPH</name>
<sequence>MTNTAPAALPRVPHFSSGPCAKRPGWSLKALGDAALGRSHRAKIGKDKLKRAIDLTREVLQVPADYRIGIVPASDTGAVEMAMWSLLGARGVDMVSWESFGAGWVTDVVKQLKLTDVRTFEAPYGELPNLKKVDTKNRDVVFTWNGTTSGVRVADASWIADDREGLTICDATSAAFAQKLDWAKLDVTTFSWQKVLGGEAAHGMIVLSPRAVERLTTYKPAWPLPKIFRMTSGGKLIEGIFSGETINTPSMLAVEDYLDALTWATKVGGLDGLVKRADGNLRVIAKFVRENDWIDFLAVKPKTRSNTSVCLTFTDPAVTALAPDAQAAFAKQVVSIIEKAGAGYDLGHYRDAPPGLRIWCGATVQSRDLKALLPWVAYAFAEARAGLGKKAA</sequence>
<evidence type="ECO:0000313" key="12">
    <source>
        <dbReference type="EMBL" id="KPH82060.1"/>
    </source>
</evidence>
<dbReference type="SUPFAM" id="SSF53383">
    <property type="entry name" value="PLP-dependent transferases"/>
    <property type="match status" value="1"/>
</dbReference>
<keyword evidence="9" id="KW-0663">Pyridoxal phosphate</keyword>
<dbReference type="Gene3D" id="3.40.640.10">
    <property type="entry name" value="Type I PLP-dependent aspartate aminotransferase-like (Major domain)"/>
    <property type="match status" value="1"/>
</dbReference>
<dbReference type="PIRSF" id="PIRSF000525">
    <property type="entry name" value="SerC"/>
    <property type="match status" value="1"/>
</dbReference>
<dbReference type="NCBIfam" id="TIGR01365">
    <property type="entry name" value="serC_2"/>
    <property type="match status" value="1"/>
</dbReference>
<dbReference type="AlphaFoldDB" id="A0A0N1F7A5"/>
<dbReference type="RefSeq" id="WP_054208039.1">
    <property type="nucleotide sequence ID" value="NZ_LGSZ01000024.1"/>
</dbReference>
<dbReference type="PATRIC" id="fig|1526658.3.peg.4291"/>
<dbReference type="Proteomes" id="UP000037822">
    <property type="component" value="Unassembled WGS sequence"/>
</dbReference>
<keyword evidence="7" id="KW-0028">Amino-acid biosynthesis</keyword>
<dbReference type="GO" id="GO:0004648">
    <property type="term" value="F:O-phospho-L-serine:2-oxoglutarate aminotransferase activity"/>
    <property type="evidence" value="ECO:0007669"/>
    <property type="project" value="UniProtKB-EC"/>
</dbReference>
<keyword evidence="6 12" id="KW-0032">Aminotransferase</keyword>
<comment type="cofactor">
    <cofactor evidence="1">
        <name>pyridoxal 5'-phosphate</name>
        <dbReference type="ChEBI" id="CHEBI:597326"/>
    </cofactor>
</comment>
<comment type="similarity">
    <text evidence="3">Belongs to the class-V pyridoxal-phosphate-dependent aminotransferase family. SerC subfamily.</text>
</comment>
<comment type="caution">
    <text evidence="12">The sequence shown here is derived from an EMBL/GenBank/DDBJ whole genome shotgun (WGS) entry which is preliminary data.</text>
</comment>
<dbReference type="GO" id="GO:0006564">
    <property type="term" value="P:L-serine biosynthetic process"/>
    <property type="evidence" value="ECO:0007669"/>
    <property type="project" value="UniProtKB-KW"/>
</dbReference>
<evidence type="ECO:0000256" key="2">
    <source>
        <dbReference type="ARBA" id="ARBA00005099"/>
    </source>
</evidence>
<evidence type="ECO:0000256" key="6">
    <source>
        <dbReference type="ARBA" id="ARBA00022576"/>
    </source>
</evidence>
<dbReference type="UniPathway" id="UPA00135">
    <property type="reaction ID" value="UER00197"/>
</dbReference>
<protein>
    <recommendedName>
        <fullName evidence="4">phosphoserine transaminase</fullName>
        <ecNumber evidence="4">2.6.1.52</ecNumber>
    </recommendedName>
</protein>
<keyword evidence="5" id="KW-0963">Cytoplasm</keyword>
<dbReference type="GO" id="GO:0008453">
    <property type="term" value="F:alanine-glyoxylate transaminase activity"/>
    <property type="evidence" value="ECO:0007669"/>
    <property type="project" value="TreeGrafter"/>
</dbReference>
<keyword evidence="10" id="KW-0718">Serine biosynthesis</keyword>
<evidence type="ECO:0000313" key="13">
    <source>
        <dbReference type="Proteomes" id="UP000037822"/>
    </source>
</evidence>
<dbReference type="InterPro" id="IPR006271">
    <property type="entry name" value="Pser_aminoTfrase_methanosarc"/>
</dbReference>
<dbReference type="PANTHER" id="PTHR21152">
    <property type="entry name" value="AMINOTRANSFERASE CLASS V"/>
    <property type="match status" value="1"/>
</dbReference>
<organism evidence="12 13">
    <name type="scientific">Bosea vaviloviae</name>
    <dbReference type="NCBI Taxonomy" id="1526658"/>
    <lineage>
        <taxon>Bacteria</taxon>
        <taxon>Pseudomonadati</taxon>
        <taxon>Pseudomonadota</taxon>
        <taxon>Alphaproteobacteria</taxon>
        <taxon>Hyphomicrobiales</taxon>
        <taxon>Boseaceae</taxon>
        <taxon>Bosea</taxon>
    </lineage>
</organism>
<dbReference type="CDD" id="cd01494">
    <property type="entry name" value="AAT_I"/>
    <property type="match status" value="1"/>
</dbReference>
<keyword evidence="8 12" id="KW-0808">Transferase</keyword>
<evidence type="ECO:0000256" key="3">
    <source>
        <dbReference type="ARBA" id="ARBA00006904"/>
    </source>
</evidence>
<dbReference type="InterPro" id="IPR022278">
    <property type="entry name" value="Pser_aminoTfrase"/>
</dbReference>
<dbReference type="EMBL" id="LGSZ01000024">
    <property type="protein sequence ID" value="KPH82060.1"/>
    <property type="molecule type" value="Genomic_DNA"/>
</dbReference>
<evidence type="ECO:0000256" key="4">
    <source>
        <dbReference type="ARBA" id="ARBA00013030"/>
    </source>
</evidence>
<evidence type="ECO:0000256" key="5">
    <source>
        <dbReference type="ARBA" id="ARBA00022490"/>
    </source>
</evidence>
<dbReference type="NCBIfam" id="NF002841">
    <property type="entry name" value="PRK03080.1-2"/>
    <property type="match status" value="1"/>
</dbReference>
<dbReference type="GO" id="GO:0004760">
    <property type="term" value="F:L-serine-pyruvate transaminase activity"/>
    <property type="evidence" value="ECO:0007669"/>
    <property type="project" value="TreeGrafter"/>
</dbReference>
<keyword evidence="13" id="KW-1185">Reference proteome</keyword>
<dbReference type="EC" id="2.6.1.52" evidence="4"/>
<evidence type="ECO:0000256" key="11">
    <source>
        <dbReference type="ARBA" id="ARBA00049007"/>
    </source>
</evidence>
<dbReference type="InterPro" id="IPR015421">
    <property type="entry name" value="PyrdxlP-dep_Trfase_major"/>
</dbReference>
<dbReference type="Gene3D" id="3.90.1150.10">
    <property type="entry name" value="Aspartate Aminotransferase, domain 1"/>
    <property type="match status" value="1"/>
</dbReference>
<dbReference type="PANTHER" id="PTHR21152:SF40">
    <property type="entry name" value="ALANINE--GLYOXYLATE AMINOTRANSFERASE"/>
    <property type="match status" value="1"/>
</dbReference>
<evidence type="ECO:0000256" key="9">
    <source>
        <dbReference type="ARBA" id="ARBA00022898"/>
    </source>
</evidence>
<reference evidence="12 13" key="1">
    <citation type="submission" date="2015-07" db="EMBL/GenBank/DDBJ databases">
        <title>Whole genome sequencing of Bosea vaviloviae isolated from cave pool.</title>
        <authorList>
            <person name="Tan N.E.H."/>
            <person name="Lee Y.P."/>
            <person name="Gan H.M."/>
            <person name="Barton H."/>
            <person name="Savka M.A."/>
        </authorList>
    </citation>
    <scope>NUCLEOTIDE SEQUENCE [LARGE SCALE GENOMIC DNA]</scope>
    <source>
        <strain evidence="12 13">SD260</strain>
    </source>
</reference>
<evidence type="ECO:0000256" key="10">
    <source>
        <dbReference type="ARBA" id="ARBA00023299"/>
    </source>
</evidence>